<evidence type="ECO:0000256" key="1">
    <source>
        <dbReference type="SAM" id="Phobius"/>
    </source>
</evidence>
<feature type="chain" id="PRO_5031293365" description="Phosphatidic acid phosphatase type 2/haloperoxidase domain-containing protein" evidence="2">
    <location>
        <begin position="24"/>
        <end position="298"/>
    </location>
</feature>
<evidence type="ECO:0000259" key="3">
    <source>
        <dbReference type="Pfam" id="PF01569"/>
    </source>
</evidence>
<organism evidence="4">
    <name type="scientific">Minutocellus polymorphus</name>
    <dbReference type="NCBI Taxonomy" id="265543"/>
    <lineage>
        <taxon>Eukaryota</taxon>
        <taxon>Sar</taxon>
        <taxon>Stramenopiles</taxon>
        <taxon>Ochrophyta</taxon>
        <taxon>Bacillariophyta</taxon>
        <taxon>Mediophyceae</taxon>
        <taxon>Cymatosirophycidae</taxon>
        <taxon>Cymatosirales</taxon>
        <taxon>Cymatosiraceae</taxon>
        <taxon>Minutocellus</taxon>
    </lineage>
</organism>
<evidence type="ECO:0000256" key="2">
    <source>
        <dbReference type="SAM" id="SignalP"/>
    </source>
</evidence>
<feature type="transmembrane region" description="Helical" evidence="1">
    <location>
        <begin position="259"/>
        <end position="278"/>
    </location>
</feature>
<name>A0A7S0FKT6_9STRA</name>
<reference evidence="4" key="1">
    <citation type="submission" date="2021-01" db="EMBL/GenBank/DDBJ databases">
        <authorList>
            <person name="Corre E."/>
            <person name="Pelletier E."/>
            <person name="Niang G."/>
            <person name="Scheremetjew M."/>
            <person name="Finn R."/>
            <person name="Kale V."/>
            <person name="Holt S."/>
            <person name="Cochrane G."/>
            <person name="Meng A."/>
            <person name="Brown T."/>
            <person name="Cohen L."/>
        </authorList>
    </citation>
    <scope>NUCLEOTIDE SEQUENCE</scope>
    <source>
        <strain evidence="4">CCMP3303</strain>
    </source>
</reference>
<proteinExistence type="predicted"/>
<dbReference type="InterPro" id="IPR036938">
    <property type="entry name" value="PAP2/HPO_sf"/>
</dbReference>
<keyword evidence="2" id="KW-0732">Signal</keyword>
<dbReference type="AlphaFoldDB" id="A0A7S0FKT6"/>
<dbReference type="InterPro" id="IPR000326">
    <property type="entry name" value="PAP2/HPO"/>
</dbReference>
<protein>
    <recommendedName>
        <fullName evidence="3">Phosphatidic acid phosphatase type 2/haloperoxidase domain-containing protein</fullName>
    </recommendedName>
</protein>
<keyword evidence="1" id="KW-1133">Transmembrane helix</keyword>
<dbReference type="SUPFAM" id="SSF48317">
    <property type="entry name" value="Acid phosphatase/Vanadium-dependent haloperoxidase"/>
    <property type="match status" value="1"/>
</dbReference>
<feature type="signal peptide" evidence="2">
    <location>
        <begin position="1"/>
        <end position="23"/>
    </location>
</feature>
<dbReference type="Pfam" id="PF01569">
    <property type="entry name" value="PAP2"/>
    <property type="match status" value="1"/>
</dbReference>
<dbReference type="GO" id="GO:0042392">
    <property type="term" value="F:sphingosine-1-phosphate phosphatase activity"/>
    <property type="evidence" value="ECO:0007669"/>
    <property type="project" value="TreeGrafter"/>
</dbReference>
<dbReference type="EMBL" id="HBEJ01005289">
    <property type="protein sequence ID" value="CAD8364723.1"/>
    <property type="molecule type" value="Transcribed_RNA"/>
</dbReference>
<feature type="domain" description="Phosphatidic acid phosphatase type 2/haloperoxidase" evidence="3">
    <location>
        <begin position="120"/>
        <end position="226"/>
    </location>
</feature>
<gene>
    <name evidence="4" type="ORF">MPOL1434_LOCUS3087</name>
</gene>
<accession>A0A7S0FKT6</accession>
<feature type="transmembrane region" description="Helical" evidence="1">
    <location>
        <begin position="185"/>
        <end position="204"/>
    </location>
</feature>
<evidence type="ECO:0000313" key="4">
    <source>
        <dbReference type="EMBL" id="CAD8364723.1"/>
    </source>
</evidence>
<keyword evidence="1" id="KW-0812">Transmembrane</keyword>
<sequence length="298" mass="32522">MTPLFRLVVCIACLSVVIVLCSAFSPPPKPFRSPAPGASLHARRHHPRLQLHVLDRSRQAPAAMHKTLQMGGDSNAHDFSEGTQHQMNPAVSVLGKSTSTFVSLTFFAFLALRRDAYMVSFFIGAISNGILSKVLKKILNHDRPEALDLSEHIKFKPRDGGMPSSHAMSLGFIGTYTALGVVESMPWLVGFIVPYIFLSLYYRVKSSLHTIEQVTVGLVLGVTNGVIWRDVSLGTSPLFPSANIMGWVSNNLLPESGQLSPIFLLIPAAVGAAVVGSFERKISSWLKEKIKSEGKRTD</sequence>
<keyword evidence="1" id="KW-0472">Membrane</keyword>
<dbReference type="PANTHER" id="PTHR14969">
    <property type="entry name" value="SPHINGOSINE-1-PHOSPHATE PHOSPHOHYDROLASE"/>
    <property type="match status" value="1"/>
</dbReference>
<dbReference type="PANTHER" id="PTHR14969:SF13">
    <property type="entry name" value="AT30094P"/>
    <property type="match status" value="1"/>
</dbReference>